<dbReference type="STRING" id="1434072.SAMN05216210_3513"/>
<keyword evidence="7" id="KW-0732">Signal</keyword>
<dbReference type="AlphaFoldDB" id="A0A1H2I3K1"/>
<evidence type="ECO:0000256" key="1">
    <source>
        <dbReference type="ARBA" id="ARBA00004651"/>
    </source>
</evidence>
<evidence type="ECO:0000256" key="3">
    <source>
        <dbReference type="ARBA" id="ARBA00022692"/>
    </source>
</evidence>
<keyword evidence="2" id="KW-1003">Cell membrane</keyword>
<evidence type="ECO:0000256" key="7">
    <source>
        <dbReference type="SAM" id="SignalP"/>
    </source>
</evidence>
<sequence length="268" mass="30629">MYLMPVLFAALLLSISPHATAHSLFDSQGPEQWSAGLTALLLGVFWVLYWQGSRRRSPGRWSSLVFYLTLLLAILSLLGPLDDWAKTSTAAHMTQHMLLMVVIAPLWVLCRPLPQLAAGWGRHLRGLWQPALRMARHPLYMAYLHGFFIWFWHVPRFYMLAVEDPWWHLIEHLCFLLSAGLFWWAILRASARNLPLALLALLFTLMHTGFLGALLTFASSPLYGEARSLQDQQLAGLIMWVAAAIPYLMAAAWLARRWYRQLLAQGRL</sequence>
<feature type="chain" id="PRO_5009276298" evidence="7">
    <location>
        <begin position="22"/>
        <end position="268"/>
    </location>
</feature>
<feature type="transmembrane region" description="Helical" evidence="6">
    <location>
        <begin position="93"/>
        <end position="113"/>
    </location>
</feature>
<dbReference type="Pfam" id="PF09678">
    <property type="entry name" value="Caa3_CtaG"/>
    <property type="match status" value="1"/>
</dbReference>
<feature type="transmembrane region" description="Helical" evidence="6">
    <location>
        <begin position="134"/>
        <end position="154"/>
    </location>
</feature>
<evidence type="ECO:0000256" key="4">
    <source>
        <dbReference type="ARBA" id="ARBA00022989"/>
    </source>
</evidence>
<reference evidence="9" key="1">
    <citation type="submission" date="2016-10" db="EMBL/GenBank/DDBJ databases">
        <authorList>
            <person name="Varghese N."/>
            <person name="Submissions S."/>
        </authorList>
    </citation>
    <scope>NUCLEOTIDE SEQUENCE [LARGE SCALE GENOMIC DNA]</scope>
    <source>
        <strain evidence="9">CECT 8338</strain>
    </source>
</reference>
<comment type="subcellular location">
    <subcellularLocation>
        <location evidence="1">Cell membrane</location>
        <topology evidence="1">Multi-pass membrane protein</topology>
    </subcellularLocation>
</comment>
<proteinExistence type="predicted"/>
<evidence type="ECO:0000256" key="6">
    <source>
        <dbReference type="SAM" id="Phobius"/>
    </source>
</evidence>
<evidence type="ECO:0000256" key="5">
    <source>
        <dbReference type="ARBA" id="ARBA00023136"/>
    </source>
</evidence>
<feature type="transmembrane region" description="Helical" evidence="6">
    <location>
        <begin position="237"/>
        <end position="255"/>
    </location>
</feature>
<evidence type="ECO:0000313" key="8">
    <source>
        <dbReference type="EMBL" id="SDU38476.1"/>
    </source>
</evidence>
<feature type="signal peptide" evidence="7">
    <location>
        <begin position="1"/>
        <end position="21"/>
    </location>
</feature>
<dbReference type="Proteomes" id="UP000243924">
    <property type="component" value="Chromosome I"/>
</dbReference>
<feature type="transmembrane region" description="Helical" evidence="6">
    <location>
        <begin position="194"/>
        <end position="217"/>
    </location>
</feature>
<feature type="transmembrane region" description="Helical" evidence="6">
    <location>
        <begin position="166"/>
        <end position="187"/>
    </location>
</feature>
<dbReference type="InterPro" id="IPR019108">
    <property type="entry name" value="Caa3_assmbl_CtaG-rel"/>
</dbReference>
<dbReference type="EMBL" id="LT629787">
    <property type="protein sequence ID" value="SDU38476.1"/>
    <property type="molecule type" value="Genomic_DNA"/>
</dbReference>
<organism evidence="8 9">
    <name type="scientific">Halopseudomonas salegens</name>
    <dbReference type="NCBI Taxonomy" id="1434072"/>
    <lineage>
        <taxon>Bacteria</taxon>
        <taxon>Pseudomonadati</taxon>
        <taxon>Pseudomonadota</taxon>
        <taxon>Gammaproteobacteria</taxon>
        <taxon>Pseudomonadales</taxon>
        <taxon>Pseudomonadaceae</taxon>
        <taxon>Halopseudomonas</taxon>
    </lineage>
</organism>
<dbReference type="GO" id="GO:0005886">
    <property type="term" value="C:plasma membrane"/>
    <property type="evidence" value="ECO:0007669"/>
    <property type="project" value="UniProtKB-SubCell"/>
</dbReference>
<protein>
    <submittedName>
        <fullName evidence="8">Cytochrome c oxidase assembly factor CtaG</fullName>
    </submittedName>
</protein>
<feature type="transmembrane region" description="Helical" evidence="6">
    <location>
        <begin position="61"/>
        <end position="81"/>
    </location>
</feature>
<feature type="transmembrane region" description="Helical" evidence="6">
    <location>
        <begin position="31"/>
        <end position="49"/>
    </location>
</feature>
<gene>
    <name evidence="8" type="ORF">SAMN05216210_3513</name>
</gene>
<keyword evidence="5 6" id="KW-0472">Membrane</keyword>
<name>A0A1H2I3K1_9GAMM</name>
<keyword evidence="4 6" id="KW-1133">Transmembrane helix</keyword>
<keyword evidence="9" id="KW-1185">Reference proteome</keyword>
<accession>A0A1H2I3K1</accession>
<evidence type="ECO:0000256" key="2">
    <source>
        <dbReference type="ARBA" id="ARBA00022475"/>
    </source>
</evidence>
<evidence type="ECO:0000313" key="9">
    <source>
        <dbReference type="Proteomes" id="UP000243924"/>
    </source>
</evidence>
<keyword evidence="3 6" id="KW-0812">Transmembrane</keyword>